<reference evidence="1 2" key="1">
    <citation type="submission" date="2023-08" db="EMBL/GenBank/DDBJ databases">
        <authorList>
            <person name="Joshi A."/>
            <person name="Thite S."/>
        </authorList>
    </citation>
    <scope>NUCLEOTIDE SEQUENCE [LARGE SCALE GENOMIC DNA]</scope>
    <source>
        <strain evidence="1 2">AC40</strain>
    </source>
</reference>
<sequence length="73" mass="8635">MRQYHFVMHLSKDECLQYYQGHFRKLVVTAVSGERIQISAKHFHRFIQRDGIHGFFTLTLDSNGKLVRLVKNS</sequence>
<keyword evidence="2" id="KW-1185">Reference proteome</keyword>
<evidence type="ECO:0000313" key="2">
    <source>
        <dbReference type="Proteomes" id="UP001231616"/>
    </source>
</evidence>
<dbReference type="RefSeq" id="WP_305892537.1">
    <property type="nucleotide sequence ID" value="NZ_JAUZVZ010000004.1"/>
</dbReference>
<dbReference type="Pfam" id="PF11197">
    <property type="entry name" value="DUF2835"/>
    <property type="match status" value="1"/>
</dbReference>
<evidence type="ECO:0000313" key="1">
    <source>
        <dbReference type="EMBL" id="MDP4535268.1"/>
    </source>
</evidence>
<accession>A0ABT9GWD7</accession>
<dbReference type="Proteomes" id="UP001231616">
    <property type="component" value="Unassembled WGS sequence"/>
</dbReference>
<organism evidence="1 2">
    <name type="scientific">Alkalimonas collagenimarina</name>
    <dbReference type="NCBI Taxonomy" id="400390"/>
    <lineage>
        <taxon>Bacteria</taxon>
        <taxon>Pseudomonadati</taxon>
        <taxon>Pseudomonadota</taxon>
        <taxon>Gammaproteobacteria</taxon>
        <taxon>Alkalimonas</taxon>
    </lineage>
</organism>
<gene>
    <name evidence="1" type="ORF">Q3O60_03580</name>
</gene>
<dbReference type="InterPro" id="IPR021363">
    <property type="entry name" value="DUF2835"/>
</dbReference>
<dbReference type="EMBL" id="JAUZVZ010000004">
    <property type="protein sequence ID" value="MDP4535268.1"/>
    <property type="molecule type" value="Genomic_DNA"/>
</dbReference>
<protein>
    <submittedName>
        <fullName evidence="1">DUF2835 family protein</fullName>
    </submittedName>
</protein>
<comment type="caution">
    <text evidence="1">The sequence shown here is derived from an EMBL/GenBank/DDBJ whole genome shotgun (WGS) entry which is preliminary data.</text>
</comment>
<name>A0ABT9GWD7_9GAMM</name>
<proteinExistence type="predicted"/>